<gene>
    <name evidence="3" type="ORF">ACH46_16800</name>
</gene>
<evidence type="ECO:0000256" key="1">
    <source>
        <dbReference type="ARBA" id="ARBA00004328"/>
    </source>
</evidence>
<dbReference type="SUPFAM" id="SSF56563">
    <property type="entry name" value="Major capsid protein gp5"/>
    <property type="match status" value="1"/>
</dbReference>
<dbReference type="OrthoDB" id="9806592at2"/>
<dbReference type="RefSeq" id="WP_062393934.1">
    <property type="nucleotide sequence ID" value="NZ_CP011853.1"/>
</dbReference>
<reference evidence="4" key="1">
    <citation type="submission" date="2015-06" db="EMBL/GenBank/DDBJ databases">
        <title>Complete genome sequence and metabolic analysis of phthalate degradation pathway in Gordonia sp. QH-11.</title>
        <authorList>
            <person name="Jin D."/>
            <person name="Kong X."/>
            <person name="Bai Z."/>
        </authorList>
    </citation>
    <scope>NUCLEOTIDE SEQUENCE [LARGE SCALE GENOMIC DNA]</scope>
    <source>
        <strain evidence="4">QH-11</strain>
    </source>
</reference>
<accession>A0A0N9MS04</accession>
<dbReference type="PATRIC" id="fig|1136941.3.peg.3431"/>
<evidence type="ECO:0000313" key="3">
    <source>
        <dbReference type="EMBL" id="ALG85843.1"/>
    </source>
</evidence>
<evidence type="ECO:0000259" key="2">
    <source>
        <dbReference type="Pfam" id="PF05065"/>
    </source>
</evidence>
<dbReference type="NCBIfam" id="TIGR01554">
    <property type="entry name" value="major_cap_HK97"/>
    <property type="match status" value="1"/>
</dbReference>
<dbReference type="EMBL" id="CP011853">
    <property type="protein sequence ID" value="ALG85843.1"/>
    <property type="molecule type" value="Genomic_DNA"/>
</dbReference>
<proteinExistence type="predicted"/>
<dbReference type="KEGG" id="goq:ACH46_16800"/>
<dbReference type="AlphaFoldDB" id="A0A0N9MS04"/>
<dbReference type="Pfam" id="PF05065">
    <property type="entry name" value="Phage_capsid"/>
    <property type="match status" value="1"/>
</dbReference>
<keyword evidence="4" id="KW-1185">Reference proteome</keyword>
<name>A0A0N9MS04_9ACTN</name>
<dbReference type="InterPro" id="IPR024455">
    <property type="entry name" value="Phage_capsid"/>
</dbReference>
<comment type="subcellular location">
    <subcellularLocation>
        <location evidence="1">Virion</location>
    </subcellularLocation>
</comment>
<dbReference type="Gene3D" id="3.30.2400.10">
    <property type="entry name" value="Major capsid protein gp5"/>
    <property type="match status" value="1"/>
</dbReference>
<evidence type="ECO:0000313" key="4">
    <source>
        <dbReference type="Proteomes" id="UP000063789"/>
    </source>
</evidence>
<dbReference type="STRING" id="1136941.ACH46_16800"/>
<reference evidence="3 4" key="2">
    <citation type="journal article" date="2017" name="Int. J. Syst. Evol. Microbiol.">
        <title>Gordonia phthalatica sp. nov., a di-n-butyl phthalate-degrading bacterium isolated from activated sludge.</title>
        <authorList>
            <person name="Jin D."/>
            <person name="Kong X."/>
            <person name="Jia M."/>
            <person name="Yu X."/>
            <person name="Wang X."/>
            <person name="Zhuang X."/>
            <person name="Deng Y."/>
            <person name="Bai Z."/>
        </authorList>
    </citation>
    <scope>NUCLEOTIDE SEQUENCE [LARGE SCALE GENOMIC DNA]</scope>
    <source>
        <strain evidence="3 4">QH-11</strain>
    </source>
</reference>
<sequence length="281" mass="29680">MVESTATNSTLLAEQVSSLLVQPLEAASVVLGSGPRIFDTASELRIPKLVSSGTPAFVAEGGLIADTHDVAFDEVKLMPTERTSIKTILRYTNELVRQSVIGIDAVLKARLVHDVSDLLDDALLQGAGTSNSITGITKQTGITTGTLDVADPDSLLDAIAALNAKEITPNRWFLSGADFAALRKLKEGTSSNRYLLEPDPSKQSGSTLFGIPATVTNKLAAGTAILADMSTVAIARDTSPSVTVLNERYAEYDQVGLRVTCRYDLGLLHPEAVSVLTAVTP</sequence>
<feature type="domain" description="Phage capsid-like C-terminal" evidence="2">
    <location>
        <begin position="11"/>
        <end position="277"/>
    </location>
</feature>
<dbReference type="InterPro" id="IPR054612">
    <property type="entry name" value="Phage_capsid-like_C"/>
</dbReference>
<protein>
    <submittedName>
        <fullName evidence="3">Capsid protein</fullName>
    </submittedName>
</protein>
<dbReference type="Proteomes" id="UP000063789">
    <property type="component" value="Chromosome"/>
</dbReference>
<dbReference type="Gene3D" id="3.30.2320.10">
    <property type="entry name" value="hypothetical protein PF0899 domain"/>
    <property type="match status" value="1"/>
</dbReference>
<organism evidence="3 4">
    <name type="scientific">Gordonia phthalatica</name>
    <dbReference type="NCBI Taxonomy" id="1136941"/>
    <lineage>
        <taxon>Bacteria</taxon>
        <taxon>Bacillati</taxon>
        <taxon>Actinomycetota</taxon>
        <taxon>Actinomycetes</taxon>
        <taxon>Mycobacteriales</taxon>
        <taxon>Gordoniaceae</taxon>
        <taxon>Gordonia</taxon>
    </lineage>
</organism>